<accession>A0A9D7XS34</accession>
<sequence>MKYIQIRPFSFIITLSLLWLVAGCKKESGHALLPSDPDYIPKGNLADMAYNPVRQDGSIDSSYLPIMKWEEVVYDFGTIKEGEIVERKYRFKNIGTAPMVILNATSTCGCTIPEWPKNHILPDSIGIVTVRFNSKNKEGAQNKEVTIFANTLPNHSKINIKGTVVKSK</sequence>
<name>A0A9D7XS34_9BACT</name>
<reference evidence="1 2" key="1">
    <citation type="submission" date="2020-10" db="EMBL/GenBank/DDBJ databases">
        <title>Connecting structure to function with the recovery of over 1000 high-quality activated sludge metagenome-assembled genomes encoding full-length rRNA genes using long-read sequencing.</title>
        <authorList>
            <person name="Singleton C.M."/>
            <person name="Petriglieri F."/>
            <person name="Kristensen J.M."/>
            <person name="Kirkegaard R.H."/>
            <person name="Michaelsen T.Y."/>
            <person name="Andersen M.H."/>
            <person name="Karst S.M."/>
            <person name="Dueholm M.S."/>
            <person name="Nielsen P.H."/>
            <person name="Albertsen M."/>
        </authorList>
    </citation>
    <scope>NUCLEOTIDE SEQUENCE [LARGE SCALE GENOMIC DNA]</scope>
    <source>
        <strain evidence="1">Ribe_18-Q3-R11-54_MAXAC.273</strain>
    </source>
</reference>
<organism evidence="1 2">
    <name type="scientific">Candidatus Opimibacter skivensis</name>
    <dbReference type="NCBI Taxonomy" id="2982028"/>
    <lineage>
        <taxon>Bacteria</taxon>
        <taxon>Pseudomonadati</taxon>
        <taxon>Bacteroidota</taxon>
        <taxon>Saprospiria</taxon>
        <taxon>Saprospirales</taxon>
        <taxon>Saprospiraceae</taxon>
        <taxon>Candidatus Opimibacter</taxon>
    </lineage>
</organism>
<dbReference type="Gene3D" id="2.60.40.10">
    <property type="entry name" value="Immunoglobulins"/>
    <property type="match status" value="1"/>
</dbReference>
<dbReference type="Pfam" id="PF07610">
    <property type="entry name" value="DUF1573"/>
    <property type="match status" value="1"/>
</dbReference>
<evidence type="ECO:0000313" key="1">
    <source>
        <dbReference type="EMBL" id="MBK9981327.1"/>
    </source>
</evidence>
<dbReference type="AlphaFoldDB" id="A0A9D7XS34"/>
<dbReference type="EMBL" id="JADKGY010000001">
    <property type="protein sequence ID" value="MBK9981327.1"/>
    <property type="molecule type" value="Genomic_DNA"/>
</dbReference>
<comment type="caution">
    <text evidence="1">The sequence shown here is derived from an EMBL/GenBank/DDBJ whole genome shotgun (WGS) entry which is preliminary data.</text>
</comment>
<evidence type="ECO:0000313" key="2">
    <source>
        <dbReference type="Proteomes" id="UP000808337"/>
    </source>
</evidence>
<protein>
    <submittedName>
        <fullName evidence="1">DUF1573 domain-containing protein</fullName>
    </submittedName>
</protein>
<dbReference type="InterPro" id="IPR013783">
    <property type="entry name" value="Ig-like_fold"/>
</dbReference>
<dbReference type="PANTHER" id="PTHR37833:SF1">
    <property type="entry name" value="SIGNAL PEPTIDE PROTEIN"/>
    <property type="match status" value="1"/>
</dbReference>
<dbReference type="PROSITE" id="PS51257">
    <property type="entry name" value="PROKAR_LIPOPROTEIN"/>
    <property type="match status" value="1"/>
</dbReference>
<gene>
    <name evidence="1" type="ORF">IPP15_02695</name>
</gene>
<dbReference type="Proteomes" id="UP000808337">
    <property type="component" value="Unassembled WGS sequence"/>
</dbReference>
<proteinExistence type="predicted"/>
<dbReference type="InterPro" id="IPR011467">
    <property type="entry name" value="DUF1573"/>
</dbReference>
<dbReference type="PANTHER" id="PTHR37833">
    <property type="entry name" value="LIPOPROTEIN-RELATED"/>
    <property type="match status" value="1"/>
</dbReference>